<dbReference type="PRINTS" id="PR00722">
    <property type="entry name" value="CHYMOTRYPSIN"/>
</dbReference>
<evidence type="ECO:0000256" key="3">
    <source>
        <dbReference type="ARBA" id="ARBA00022525"/>
    </source>
</evidence>
<evidence type="ECO:0000256" key="6">
    <source>
        <dbReference type="ARBA" id="ARBA00022825"/>
    </source>
</evidence>
<dbReference type="InterPro" id="IPR001314">
    <property type="entry name" value="Peptidase_S1A"/>
</dbReference>
<dbReference type="InterPro" id="IPR050127">
    <property type="entry name" value="Serine_Proteases_S1"/>
</dbReference>
<dbReference type="Gene3D" id="2.40.10.10">
    <property type="entry name" value="Trypsin-like serine proteases"/>
    <property type="match status" value="2"/>
</dbReference>
<dbReference type="GeneTree" id="ENSGT01050000244883"/>
<dbReference type="GO" id="GO:0006508">
    <property type="term" value="P:proteolysis"/>
    <property type="evidence" value="ECO:0007669"/>
    <property type="project" value="UniProtKB-KW"/>
</dbReference>
<dbReference type="PANTHER" id="PTHR24264:SF76">
    <property type="entry name" value="TRYPSIN"/>
    <property type="match status" value="1"/>
</dbReference>
<evidence type="ECO:0000256" key="8">
    <source>
        <dbReference type="RuleBase" id="RU363034"/>
    </source>
</evidence>
<keyword evidence="6 8" id="KW-0720">Serine protease</keyword>
<reference evidence="10" key="1">
    <citation type="submission" date="2025-08" db="UniProtKB">
        <authorList>
            <consortium name="Ensembl"/>
        </authorList>
    </citation>
    <scope>IDENTIFICATION</scope>
</reference>
<evidence type="ECO:0000259" key="9">
    <source>
        <dbReference type="PROSITE" id="PS50240"/>
    </source>
</evidence>
<evidence type="ECO:0000256" key="5">
    <source>
        <dbReference type="ARBA" id="ARBA00022801"/>
    </source>
</evidence>
<dbReference type="GO" id="GO:0035821">
    <property type="term" value="P:modulation of process of another organism"/>
    <property type="evidence" value="ECO:0007669"/>
    <property type="project" value="UniProtKB-ARBA"/>
</dbReference>
<evidence type="ECO:0000256" key="2">
    <source>
        <dbReference type="ARBA" id="ARBA00009228"/>
    </source>
</evidence>
<dbReference type="CDD" id="cd00190">
    <property type="entry name" value="Tryp_SPc"/>
    <property type="match status" value="1"/>
</dbReference>
<evidence type="ECO:0000313" key="11">
    <source>
        <dbReference type="Proteomes" id="UP000694392"/>
    </source>
</evidence>
<dbReference type="OMA" id="FFRCHNN"/>
<dbReference type="GO" id="GO:0051604">
    <property type="term" value="P:protein maturation"/>
    <property type="evidence" value="ECO:0007669"/>
    <property type="project" value="UniProtKB-ARBA"/>
</dbReference>
<dbReference type="PROSITE" id="PS50240">
    <property type="entry name" value="TRYPSIN_DOM"/>
    <property type="match status" value="1"/>
</dbReference>
<feature type="domain" description="Peptidase S1" evidence="9">
    <location>
        <begin position="23"/>
        <end position="247"/>
    </location>
</feature>
<evidence type="ECO:0000256" key="1">
    <source>
        <dbReference type="ARBA" id="ARBA00004613"/>
    </source>
</evidence>
<evidence type="ECO:0000256" key="4">
    <source>
        <dbReference type="ARBA" id="ARBA00022670"/>
    </source>
</evidence>
<accession>A0A8D0L7F1</accession>
<keyword evidence="11" id="KW-1185">Reference proteome</keyword>
<sequence>SPPPRLLATAALHYGTSARINRIIGGAKCPENTHPWLVLLYYFDEYYCSGTLLNEEWVVTAAHCYMSHIQVRLGEHDVDAYTGNEVFSTAVDIIEHPNFTSHSNVYENDIMLLKLDPPVVFTSYVSPLSLATCSADVGTVCTVMGWGTTTTPEETYPKVPHCVDVNIISNEVCQAAYENNIIDNMVCAGVMEGGKDSCQGDSGGPLVCNGQLQGIVSWGEHPCAQPGKPGVYTDICKYLSWIKETMETPRRGSLVPLEPEC</sequence>
<comment type="similarity">
    <text evidence="2">Belongs to the peptidase S1 family. Snake venom subfamily.</text>
</comment>
<dbReference type="InterPro" id="IPR018114">
    <property type="entry name" value="TRYPSIN_HIS"/>
</dbReference>
<dbReference type="SMART" id="SM00020">
    <property type="entry name" value="Tryp_SPc"/>
    <property type="match status" value="1"/>
</dbReference>
<dbReference type="InterPro" id="IPR033116">
    <property type="entry name" value="TRYPSIN_SER"/>
</dbReference>
<dbReference type="SUPFAM" id="SSF50494">
    <property type="entry name" value="Trypsin-like serine proteases"/>
    <property type="match status" value="1"/>
</dbReference>
<evidence type="ECO:0000313" key="10">
    <source>
        <dbReference type="Ensembl" id="ENSSPUP00000014258.1"/>
    </source>
</evidence>
<dbReference type="PROSITE" id="PS00134">
    <property type="entry name" value="TRYPSIN_HIS"/>
    <property type="match status" value="1"/>
</dbReference>
<dbReference type="Ensembl" id="ENSSPUT00000015208.1">
    <property type="protein sequence ID" value="ENSSPUP00000014258.1"/>
    <property type="gene ID" value="ENSSPUG00000010931.1"/>
</dbReference>
<keyword evidence="7" id="KW-1015">Disulfide bond</keyword>
<dbReference type="GO" id="GO:0004252">
    <property type="term" value="F:serine-type endopeptidase activity"/>
    <property type="evidence" value="ECO:0007669"/>
    <property type="project" value="InterPro"/>
</dbReference>
<dbReference type="FunFam" id="2.40.10.10:FF:000047">
    <property type="entry name" value="Trypsin eta"/>
    <property type="match status" value="1"/>
</dbReference>
<dbReference type="AlphaFoldDB" id="A0A8D0L7F1"/>
<dbReference type="GO" id="GO:0005615">
    <property type="term" value="C:extracellular space"/>
    <property type="evidence" value="ECO:0007669"/>
    <property type="project" value="TreeGrafter"/>
</dbReference>
<reference evidence="10" key="2">
    <citation type="submission" date="2025-09" db="UniProtKB">
        <authorList>
            <consortium name="Ensembl"/>
        </authorList>
    </citation>
    <scope>IDENTIFICATION</scope>
</reference>
<dbReference type="Pfam" id="PF00089">
    <property type="entry name" value="Trypsin"/>
    <property type="match status" value="1"/>
</dbReference>
<comment type="subcellular location">
    <subcellularLocation>
        <location evidence="1">Secreted</location>
    </subcellularLocation>
</comment>
<name>A0A8D0L7F1_SPHPU</name>
<keyword evidence="4 8" id="KW-0645">Protease</keyword>
<dbReference type="PROSITE" id="PS00135">
    <property type="entry name" value="TRYPSIN_SER"/>
    <property type="match status" value="1"/>
</dbReference>
<proteinExistence type="inferred from homology"/>
<keyword evidence="3" id="KW-0964">Secreted</keyword>
<dbReference type="InterPro" id="IPR001254">
    <property type="entry name" value="Trypsin_dom"/>
</dbReference>
<organism evidence="10 11">
    <name type="scientific">Sphenodon punctatus</name>
    <name type="common">Tuatara</name>
    <name type="synonym">Hatteria punctata</name>
    <dbReference type="NCBI Taxonomy" id="8508"/>
    <lineage>
        <taxon>Eukaryota</taxon>
        <taxon>Metazoa</taxon>
        <taxon>Chordata</taxon>
        <taxon>Craniata</taxon>
        <taxon>Vertebrata</taxon>
        <taxon>Euteleostomi</taxon>
        <taxon>Lepidosauria</taxon>
        <taxon>Sphenodontia</taxon>
        <taxon>Sphenodontidae</taxon>
        <taxon>Sphenodon</taxon>
    </lineage>
</organism>
<protein>
    <recommendedName>
        <fullName evidence="9">Peptidase S1 domain-containing protein</fullName>
    </recommendedName>
</protein>
<keyword evidence="5 8" id="KW-0378">Hydrolase</keyword>
<evidence type="ECO:0000256" key="7">
    <source>
        <dbReference type="ARBA" id="ARBA00023157"/>
    </source>
</evidence>
<dbReference type="InterPro" id="IPR009003">
    <property type="entry name" value="Peptidase_S1_PA"/>
</dbReference>
<dbReference type="PANTHER" id="PTHR24264">
    <property type="entry name" value="TRYPSIN-RELATED"/>
    <property type="match status" value="1"/>
</dbReference>
<dbReference type="Proteomes" id="UP000694392">
    <property type="component" value="Unplaced"/>
</dbReference>
<dbReference type="InterPro" id="IPR043504">
    <property type="entry name" value="Peptidase_S1_PA_chymotrypsin"/>
</dbReference>